<dbReference type="UniPathway" id="UPA00068">
    <property type="reaction ID" value="UER00114"/>
</dbReference>
<dbReference type="CDD" id="cd01359">
    <property type="entry name" value="Argininosuccinate_lyase"/>
    <property type="match status" value="1"/>
</dbReference>
<accession>A0A1H2WA59</accession>
<dbReference type="Gene3D" id="1.10.275.10">
    <property type="entry name" value="Fumarase/aspartase (N-terminal domain)"/>
    <property type="match status" value="1"/>
</dbReference>
<keyword evidence="6 9" id="KW-0456">Lyase</keyword>
<dbReference type="InterPro" id="IPR000362">
    <property type="entry name" value="Fumarate_lyase_fam"/>
</dbReference>
<gene>
    <name evidence="6" type="primary">argH</name>
    <name evidence="9" type="ORF">SAMN05216287_1480</name>
</gene>
<dbReference type="GO" id="GO:0042450">
    <property type="term" value="P:L-arginine biosynthetic process via ornithine"/>
    <property type="evidence" value="ECO:0007669"/>
    <property type="project" value="UniProtKB-UniRule"/>
</dbReference>
<dbReference type="AlphaFoldDB" id="A0A1H2WA59"/>
<evidence type="ECO:0000256" key="6">
    <source>
        <dbReference type="HAMAP-Rule" id="MF_00006"/>
    </source>
</evidence>
<feature type="domain" description="Argininosuccinate lyase C-terminal" evidence="8">
    <location>
        <begin position="369"/>
        <end position="445"/>
    </location>
</feature>
<evidence type="ECO:0000256" key="2">
    <source>
        <dbReference type="ARBA" id="ARBA00004941"/>
    </source>
</evidence>
<dbReference type="RefSeq" id="WP_245728148.1">
    <property type="nucleotide sequence ID" value="NZ_FNNU01000002.1"/>
</dbReference>
<keyword evidence="6" id="KW-0028">Amino-acid biosynthesis</keyword>
<keyword evidence="6" id="KW-0963">Cytoplasm</keyword>
<dbReference type="PRINTS" id="PR00145">
    <property type="entry name" value="ARGSUCLYASE"/>
</dbReference>
<evidence type="ECO:0000259" key="8">
    <source>
        <dbReference type="Pfam" id="PF14698"/>
    </source>
</evidence>
<dbReference type="PRINTS" id="PR00149">
    <property type="entry name" value="FUMRATELYASE"/>
</dbReference>
<evidence type="ECO:0000259" key="7">
    <source>
        <dbReference type="Pfam" id="PF00206"/>
    </source>
</evidence>
<dbReference type="Gene3D" id="1.10.40.30">
    <property type="entry name" value="Fumarase/aspartase (C-terminal domain)"/>
    <property type="match status" value="1"/>
</dbReference>
<dbReference type="InterPro" id="IPR009049">
    <property type="entry name" value="Argininosuccinate_lyase"/>
</dbReference>
<dbReference type="Pfam" id="PF14698">
    <property type="entry name" value="ASL_C2"/>
    <property type="match status" value="1"/>
</dbReference>
<evidence type="ECO:0000256" key="4">
    <source>
        <dbReference type="ARBA" id="ARBA00012338"/>
    </source>
</evidence>
<dbReference type="STRING" id="1007099.SAMN05216287_1480"/>
<protein>
    <recommendedName>
        <fullName evidence="4 6">Argininosuccinate lyase</fullName>
        <shortName evidence="6">ASAL</shortName>
        <ecNumber evidence="4 6">4.3.2.1</ecNumber>
    </recommendedName>
    <alternativeName>
        <fullName evidence="6">Arginosuccinase</fullName>
    </alternativeName>
</protein>
<organism evidence="9 10">
    <name type="scientific">Pseudomonas kuykendallii</name>
    <dbReference type="NCBI Taxonomy" id="1007099"/>
    <lineage>
        <taxon>Bacteria</taxon>
        <taxon>Pseudomonadati</taxon>
        <taxon>Pseudomonadota</taxon>
        <taxon>Gammaproteobacteria</taxon>
        <taxon>Pseudomonadales</taxon>
        <taxon>Pseudomonadaceae</taxon>
        <taxon>Pseudomonas</taxon>
    </lineage>
</organism>
<dbReference type="GO" id="GO:0004056">
    <property type="term" value="F:argininosuccinate lyase activity"/>
    <property type="evidence" value="ECO:0007669"/>
    <property type="project" value="UniProtKB-UniRule"/>
</dbReference>
<comment type="similarity">
    <text evidence="6">Belongs to the lyase 1 family. Argininosuccinate lyase subfamily.</text>
</comment>
<dbReference type="GO" id="GO:0005829">
    <property type="term" value="C:cytosol"/>
    <property type="evidence" value="ECO:0007669"/>
    <property type="project" value="TreeGrafter"/>
</dbReference>
<dbReference type="Gene3D" id="1.20.200.10">
    <property type="entry name" value="Fumarase/aspartase (Central domain)"/>
    <property type="match status" value="1"/>
</dbReference>
<comment type="catalytic activity">
    <reaction evidence="1 6">
        <text>2-(N(omega)-L-arginino)succinate = fumarate + L-arginine</text>
        <dbReference type="Rhea" id="RHEA:24020"/>
        <dbReference type="ChEBI" id="CHEBI:29806"/>
        <dbReference type="ChEBI" id="CHEBI:32682"/>
        <dbReference type="ChEBI" id="CHEBI:57472"/>
        <dbReference type="EC" id="4.3.2.1"/>
    </reaction>
</comment>
<dbReference type="InterPro" id="IPR029419">
    <property type="entry name" value="Arg_succ_lyase_C"/>
</dbReference>
<dbReference type="InterPro" id="IPR024083">
    <property type="entry name" value="Fumarase/histidase_N"/>
</dbReference>
<dbReference type="Proteomes" id="UP000243778">
    <property type="component" value="Unassembled WGS sequence"/>
</dbReference>
<keyword evidence="5 6" id="KW-0055">Arginine biosynthesis</keyword>
<name>A0A1H2WA59_9PSED</name>
<reference evidence="10" key="1">
    <citation type="submission" date="2016-10" db="EMBL/GenBank/DDBJ databases">
        <authorList>
            <person name="Varghese N."/>
            <person name="Submissions S."/>
        </authorList>
    </citation>
    <scope>NUCLEOTIDE SEQUENCE [LARGE SCALE GENOMIC DNA]</scope>
    <source>
        <strain evidence="10">NRRL B-59562</strain>
    </source>
</reference>
<dbReference type="HAMAP" id="MF_00006">
    <property type="entry name" value="Arg_succ_lyase"/>
    <property type="match status" value="1"/>
</dbReference>
<dbReference type="InterPro" id="IPR022761">
    <property type="entry name" value="Fumarate_lyase_N"/>
</dbReference>
<evidence type="ECO:0000256" key="1">
    <source>
        <dbReference type="ARBA" id="ARBA00000985"/>
    </source>
</evidence>
<proteinExistence type="inferred from homology"/>
<evidence type="ECO:0000313" key="9">
    <source>
        <dbReference type="EMBL" id="SDW77366.1"/>
    </source>
</evidence>
<dbReference type="InterPro" id="IPR008948">
    <property type="entry name" value="L-Aspartase-like"/>
</dbReference>
<comment type="pathway">
    <text evidence="2 6">Amino-acid biosynthesis; L-arginine biosynthesis; L-arginine from L-ornithine and carbamoyl phosphate: step 3/3.</text>
</comment>
<dbReference type="SUPFAM" id="SSF48557">
    <property type="entry name" value="L-aspartase-like"/>
    <property type="match status" value="1"/>
</dbReference>
<comment type="similarity">
    <text evidence="3">In the N-terminal section; belongs to the lyase 1 family. Argininosuccinate lyase subfamily.</text>
</comment>
<dbReference type="PANTHER" id="PTHR43814:SF1">
    <property type="entry name" value="ARGININOSUCCINATE LYASE"/>
    <property type="match status" value="1"/>
</dbReference>
<sequence>MMQESKVSRRLKEATAPEVNEYIYRPRLEGFADGFANLGDVNKAHIVMLAERGLIREEHAAVLARGVLDMEAAGPAAVTLDPSREDAYFNYEAHLIEQIGADIGGRLHTGRSRNDMLATLDRLRCREVLMDLIDALIQVRQTALERAEAFASVVMPGYTHLQPAQPITYGFYLSAVEQALERDCRRLTQTLESMNQSPLGAAAFAGTPFAIDRARTAELLGFDGYLDNALDAVGSRDFILESLSHLSLLSVFWSRVAQDYFVWSTHEFSLIDFPDSVAATSSIMPQKKNPTVLEYLKGRSGHIVGLLMGASTTIKGSNFSHTGDANREGTRSFWEAAEESLRCLKLLDLVLRTATPNARLGVQRAGEDFSTATALADLIVREADLSFREAHHVVGGVVRLAMDAGIPAHRIDTAMVDVCALEQLGHPLNLAADKVRDCLDPTANVQARTSAGGPSLLSLEPSLIRANQRVELERQANQARRDRLAAAHERLQAATRAQAGL</sequence>
<dbReference type="PANTHER" id="PTHR43814">
    <property type="entry name" value="ARGININOSUCCINATE LYASE"/>
    <property type="match status" value="1"/>
</dbReference>
<evidence type="ECO:0000256" key="3">
    <source>
        <dbReference type="ARBA" id="ARBA00005552"/>
    </source>
</evidence>
<evidence type="ECO:0000256" key="5">
    <source>
        <dbReference type="ARBA" id="ARBA00022571"/>
    </source>
</evidence>
<comment type="subcellular location">
    <subcellularLocation>
        <location evidence="6">Cytoplasm</location>
    </subcellularLocation>
</comment>
<dbReference type="Pfam" id="PF00206">
    <property type="entry name" value="Lyase_1"/>
    <property type="match status" value="1"/>
</dbReference>
<dbReference type="EMBL" id="FNNU01000002">
    <property type="protein sequence ID" value="SDW77366.1"/>
    <property type="molecule type" value="Genomic_DNA"/>
</dbReference>
<evidence type="ECO:0000313" key="10">
    <source>
        <dbReference type="Proteomes" id="UP000243778"/>
    </source>
</evidence>
<feature type="domain" description="Fumarate lyase N-terminal" evidence="7">
    <location>
        <begin position="51"/>
        <end position="305"/>
    </location>
</feature>
<dbReference type="EC" id="4.3.2.1" evidence="4 6"/>
<dbReference type="NCBIfam" id="TIGR00838">
    <property type="entry name" value="argH"/>
    <property type="match status" value="1"/>
</dbReference>
<keyword evidence="10" id="KW-1185">Reference proteome</keyword>